<comment type="similarity">
    <text evidence="9">Belongs to the TRAFAC class myosin-kinesin ATPase superfamily. Kinesin family.</text>
</comment>
<keyword evidence="2" id="KW-0963">Cytoplasm</keyword>
<evidence type="ECO:0000256" key="6">
    <source>
        <dbReference type="ARBA" id="ARBA00023054"/>
    </source>
</evidence>
<feature type="region of interest" description="Disordered" evidence="11">
    <location>
        <begin position="848"/>
        <end position="897"/>
    </location>
</feature>
<dbReference type="PROSITE" id="PS50067">
    <property type="entry name" value="KINESIN_MOTOR_2"/>
    <property type="match status" value="1"/>
</dbReference>
<dbReference type="Ensembl" id="ENSHHUT00000027797.1">
    <property type="protein sequence ID" value="ENSHHUP00000026739.1"/>
    <property type="gene ID" value="ENSHHUG00000016850.1"/>
</dbReference>
<dbReference type="InterPro" id="IPR027417">
    <property type="entry name" value="P-loop_NTPase"/>
</dbReference>
<keyword evidence="7 9" id="KW-0505">Motor protein</keyword>
<evidence type="ECO:0000256" key="11">
    <source>
        <dbReference type="SAM" id="MobiDB-lite"/>
    </source>
</evidence>
<evidence type="ECO:0000259" key="12">
    <source>
        <dbReference type="PROSITE" id="PS50067"/>
    </source>
</evidence>
<dbReference type="InterPro" id="IPR001752">
    <property type="entry name" value="Kinesin_motor_dom"/>
</dbReference>
<dbReference type="SMART" id="SM00129">
    <property type="entry name" value="KISc"/>
    <property type="match status" value="1"/>
</dbReference>
<dbReference type="Gene3D" id="2.60.200.20">
    <property type="match status" value="1"/>
</dbReference>
<keyword evidence="14" id="KW-1185">Reference proteome</keyword>
<evidence type="ECO:0000256" key="8">
    <source>
        <dbReference type="ARBA" id="ARBA00023212"/>
    </source>
</evidence>
<feature type="coiled-coil region" evidence="10">
    <location>
        <begin position="804"/>
        <end position="838"/>
    </location>
</feature>
<name>A0A4W5LLS1_9TELE</name>
<evidence type="ECO:0000256" key="9">
    <source>
        <dbReference type="PROSITE-ProRule" id="PRU00283"/>
    </source>
</evidence>
<dbReference type="PROSITE" id="PS00411">
    <property type="entry name" value="KINESIN_MOTOR_1"/>
    <property type="match status" value="1"/>
</dbReference>
<dbReference type="GO" id="GO:0003777">
    <property type="term" value="F:microtubule motor activity"/>
    <property type="evidence" value="ECO:0007669"/>
    <property type="project" value="InterPro"/>
</dbReference>
<dbReference type="AlphaFoldDB" id="A0A4W5LLS1"/>
<reference evidence="14" key="1">
    <citation type="submission" date="2018-06" db="EMBL/GenBank/DDBJ databases">
        <title>Genome assembly of Danube salmon.</title>
        <authorList>
            <person name="Macqueen D.J."/>
            <person name="Gundappa M.K."/>
        </authorList>
    </citation>
    <scope>NUCLEOTIDE SEQUENCE [LARGE SCALE GENOMIC DNA]</scope>
</reference>
<dbReference type="InterPro" id="IPR032405">
    <property type="entry name" value="Kinesin_assoc"/>
</dbReference>
<accession>A0A4W5LLS1</accession>
<dbReference type="Pfam" id="PF16183">
    <property type="entry name" value="Kinesin_assoc"/>
    <property type="match status" value="2"/>
</dbReference>
<keyword evidence="8" id="KW-0206">Cytoskeleton</keyword>
<dbReference type="Gene3D" id="3.40.850.10">
    <property type="entry name" value="Kinesin motor domain"/>
    <property type="match status" value="1"/>
</dbReference>
<dbReference type="Gene3D" id="6.10.250.2520">
    <property type="match status" value="1"/>
</dbReference>
<evidence type="ECO:0000256" key="5">
    <source>
        <dbReference type="ARBA" id="ARBA00022840"/>
    </source>
</evidence>
<keyword evidence="4 9" id="KW-0547">Nucleotide-binding</keyword>
<feature type="binding site" evidence="9">
    <location>
        <begin position="97"/>
        <end position="104"/>
    </location>
    <ligand>
        <name>ATP</name>
        <dbReference type="ChEBI" id="CHEBI:30616"/>
    </ligand>
</feature>
<evidence type="ECO:0000256" key="2">
    <source>
        <dbReference type="ARBA" id="ARBA00022490"/>
    </source>
</evidence>
<proteinExistence type="inferred from homology"/>
<feature type="coiled-coil region" evidence="10">
    <location>
        <begin position="607"/>
        <end position="634"/>
    </location>
</feature>
<evidence type="ECO:0000256" key="7">
    <source>
        <dbReference type="ARBA" id="ARBA00023175"/>
    </source>
</evidence>
<evidence type="ECO:0000256" key="10">
    <source>
        <dbReference type="SAM" id="Coils"/>
    </source>
</evidence>
<dbReference type="GO" id="GO:0007018">
    <property type="term" value="P:microtubule-based movement"/>
    <property type="evidence" value="ECO:0007669"/>
    <property type="project" value="InterPro"/>
</dbReference>
<dbReference type="CDD" id="cd01365">
    <property type="entry name" value="KISc_KIF1A_KIF1B"/>
    <property type="match status" value="1"/>
</dbReference>
<evidence type="ECO:0000256" key="3">
    <source>
        <dbReference type="ARBA" id="ARBA00022701"/>
    </source>
</evidence>
<dbReference type="PRINTS" id="PR00380">
    <property type="entry name" value="KINESINHEAVY"/>
</dbReference>
<dbReference type="GO" id="GO:0008017">
    <property type="term" value="F:microtubule binding"/>
    <property type="evidence" value="ECO:0007669"/>
    <property type="project" value="InterPro"/>
</dbReference>
<dbReference type="SUPFAM" id="SSF49879">
    <property type="entry name" value="SMAD/FHA domain"/>
    <property type="match status" value="1"/>
</dbReference>
<evidence type="ECO:0000313" key="13">
    <source>
        <dbReference type="Ensembl" id="ENSHHUP00000026739.1"/>
    </source>
</evidence>
<evidence type="ECO:0000256" key="1">
    <source>
        <dbReference type="ARBA" id="ARBA00004245"/>
    </source>
</evidence>
<keyword evidence="3" id="KW-0493">Microtubule</keyword>
<reference evidence="13" key="2">
    <citation type="submission" date="2025-08" db="UniProtKB">
        <authorList>
            <consortium name="Ensembl"/>
        </authorList>
    </citation>
    <scope>IDENTIFICATION</scope>
</reference>
<dbReference type="GO" id="GO:0005874">
    <property type="term" value="C:microtubule"/>
    <property type="evidence" value="ECO:0007669"/>
    <property type="project" value="UniProtKB-KW"/>
</dbReference>
<dbReference type="InterPro" id="IPR008984">
    <property type="entry name" value="SMAD_FHA_dom_sf"/>
</dbReference>
<dbReference type="GO" id="GO:0005524">
    <property type="term" value="F:ATP binding"/>
    <property type="evidence" value="ECO:0007669"/>
    <property type="project" value="UniProtKB-UniRule"/>
</dbReference>
<dbReference type="FunFam" id="3.40.850.10:FF:000004">
    <property type="entry name" value="Kinesin-like protein isoform 2"/>
    <property type="match status" value="1"/>
</dbReference>
<dbReference type="Proteomes" id="UP000314982">
    <property type="component" value="Unassembled WGS sequence"/>
</dbReference>
<comment type="subcellular location">
    <subcellularLocation>
        <location evidence="1">Cytoplasm</location>
        <location evidence="1">Cytoskeleton</location>
    </subcellularLocation>
</comment>
<dbReference type="PANTHER" id="PTHR47117">
    <property type="entry name" value="STAR-RELATED LIPID TRANSFER PROTEIN 9"/>
    <property type="match status" value="1"/>
</dbReference>
<dbReference type="FunFam" id="2.60.200.20:FF:000001">
    <property type="entry name" value="Kinesin family member 1B"/>
    <property type="match status" value="1"/>
</dbReference>
<dbReference type="PANTHER" id="PTHR47117:SF4">
    <property type="entry name" value="KINESIN-LIKE PROTEIN KIF1B ISOFORM X1"/>
    <property type="match status" value="1"/>
</dbReference>
<feature type="domain" description="Kinesin motor" evidence="12">
    <location>
        <begin position="5"/>
        <end position="349"/>
    </location>
</feature>
<dbReference type="GeneTree" id="ENSGT00940000157445"/>
<dbReference type="InterPro" id="IPR019821">
    <property type="entry name" value="Kinesin_motor_CS"/>
</dbReference>
<reference evidence="13" key="3">
    <citation type="submission" date="2025-09" db="UniProtKB">
        <authorList>
            <consortium name="Ensembl"/>
        </authorList>
    </citation>
    <scope>IDENTIFICATION</scope>
</reference>
<evidence type="ECO:0000256" key="4">
    <source>
        <dbReference type="ARBA" id="ARBA00022741"/>
    </source>
</evidence>
<protein>
    <submittedName>
        <fullName evidence="13">Kinesin family member 1B</fullName>
    </submittedName>
</protein>
<dbReference type="Pfam" id="PF00225">
    <property type="entry name" value="Kinesin"/>
    <property type="match status" value="1"/>
</dbReference>
<evidence type="ECO:0000313" key="14">
    <source>
        <dbReference type="Proteomes" id="UP000314982"/>
    </source>
</evidence>
<dbReference type="InterPro" id="IPR036961">
    <property type="entry name" value="Kinesin_motor_dom_sf"/>
</dbReference>
<dbReference type="SUPFAM" id="SSF52540">
    <property type="entry name" value="P-loop containing nucleoside triphosphate hydrolases"/>
    <property type="match status" value="1"/>
</dbReference>
<keyword evidence="6 10" id="KW-0175">Coiled coil</keyword>
<keyword evidence="5 9" id="KW-0067">ATP-binding</keyword>
<sequence length="1025" mass="115641">MSGASVKVAVRVRPFNSRETSKESKCIIQMQGNSTIISNPKNPKDPAKSFSFDHSYWSHTTVKDPTFASQSLVYNDLGKEMLQHAFDGYNVCIFAYGQTGAGKSYTMMGRQEEGQEGIIPLLCEELFEKINDNNKDEISFSVEVSYMEIYCERVRDLLNPKNKGNLRVREHPLLGPYVEDLSKLAVTSYNDINDLMDAGNKARTVAATNMNETSSRSHAVFTIVFTQRKYDSETDLSTEKVSKISLVDLAGSERADSTGAKGTRLKEGANINKSLTTLGKVISALAEVVSTKKKKTDFIPYRDSVLTWLLRENLGGNSRTAMVAALSPADINYDETLSTLRYADRAKQIKCNAVINEDPNNKLVRELKDEVTRLKDLLRAQGLGDILDSECYAKCIIFLATPQSVLQESEKIIAELNETWEEKLRKTEAIRMEREALLAEMGVAIREDGGTLGVFSPKKTPHLVNLNEDPLMSECLLYYIKDGITRVGQADTERRQDIVLSGAHIKEEHCIFRSERNANGDGERNHVGLCHCKSVKSHATKCLHGLKCGNRIIMGKNHVFRFNHPEQARAEKEEKEKETPTAETPVEPVDWTFAQRELLEKQGIDMKQEMEKRLTEMEILYKKEKEEADQLLEQQRLDGDSDSGDDSDKRSCEESWRLITSLREKLPPSKLQSIVRKCGLPSSGKRREPVKMYQVPQHRRITKDAKWVTISDLKIQAVKEICYEVALNDFRHTRQEIEALAIVKMKELCAAYGKKDPNERDSWRAVARDVWDTVGVGDERIEDVLTNGNGGRGGGGAGVVADPMDDLKVHIDKLEDILHEVKKQNNMKDVEIRALRNKMVKMEKVLPLITPEGHTSSPPTTSPPASTPRTPSPREGQPLVQAEGEEGELQTVGDDPTLRRGHMRWMRQEQVRLKSLQQQEITKQLRRQSGPHRFIPPEDRKLRFPFRSNPTHRNSWSPGTHIIITNERVIELKVTIDHFNSIIYLCPSSCISCAALVAISTYANGESCRQESKPTQDNGTFCHPF</sequence>
<organism evidence="13 14">
    <name type="scientific">Hucho hucho</name>
    <name type="common">huchen</name>
    <dbReference type="NCBI Taxonomy" id="62062"/>
    <lineage>
        <taxon>Eukaryota</taxon>
        <taxon>Metazoa</taxon>
        <taxon>Chordata</taxon>
        <taxon>Craniata</taxon>
        <taxon>Vertebrata</taxon>
        <taxon>Euteleostomi</taxon>
        <taxon>Actinopterygii</taxon>
        <taxon>Neopterygii</taxon>
        <taxon>Teleostei</taxon>
        <taxon>Protacanthopterygii</taxon>
        <taxon>Salmoniformes</taxon>
        <taxon>Salmonidae</taxon>
        <taxon>Salmoninae</taxon>
        <taxon>Hucho</taxon>
    </lineage>
</organism>